<reference evidence="1 2" key="1">
    <citation type="submission" date="2018-06" db="EMBL/GenBank/DDBJ databases">
        <authorList>
            <consortium name="Pathogen Informatics"/>
            <person name="Doyle S."/>
        </authorList>
    </citation>
    <scope>NUCLEOTIDE SEQUENCE [LARGE SCALE GENOMIC DNA]</scope>
    <source>
        <strain evidence="1 2">NCTC1659</strain>
    </source>
</reference>
<dbReference type="EMBL" id="UGHF01000001">
    <property type="protein sequence ID" value="STO59751.1"/>
    <property type="molecule type" value="Genomic_DNA"/>
</dbReference>
<protein>
    <submittedName>
        <fullName evidence="1">Uncharacterized protein</fullName>
    </submittedName>
</protein>
<organism evidence="1 2">
    <name type="scientific">Canicola haemoglobinophilus</name>
    <dbReference type="NCBI Taxonomy" id="733"/>
    <lineage>
        <taxon>Bacteria</taxon>
        <taxon>Pseudomonadati</taxon>
        <taxon>Pseudomonadota</taxon>
        <taxon>Gammaproteobacteria</taxon>
        <taxon>Pasteurellales</taxon>
        <taxon>Pasteurellaceae</taxon>
        <taxon>Canicola</taxon>
    </lineage>
</organism>
<accession>A0A1V4B059</accession>
<gene>
    <name evidence="1" type="ORF">NCTC1659_01016</name>
</gene>
<dbReference type="STRING" id="733.B0186_07535"/>
<keyword evidence="2" id="KW-1185">Reference proteome</keyword>
<dbReference type="Proteomes" id="UP000254329">
    <property type="component" value="Unassembled WGS sequence"/>
</dbReference>
<dbReference type="RefSeq" id="WP_078218758.1">
    <property type="nucleotide sequence ID" value="NZ_MUXZ01000021.1"/>
</dbReference>
<evidence type="ECO:0000313" key="2">
    <source>
        <dbReference type="Proteomes" id="UP000254329"/>
    </source>
</evidence>
<dbReference type="AlphaFoldDB" id="A0A1V4B059"/>
<evidence type="ECO:0000313" key="1">
    <source>
        <dbReference type="EMBL" id="STO59751.1"/>
    </source>
</evidence>
<sequence length="65" mass="7749">MSKDLDKLLSVESEWEESFKPKKLWDFATITAKTLEGISDESWEEFEQILRDIHQSTKLREVNFD</sequence>
<name>A0A1V4B059_9PAST</name>
<proteinExistence type="predicted"/>